<evidence type="ECO:0000256" key="1">
    <source>
        <dbReference type="ARBA" id="ARBA00010923"/>
    </source>
</evidence>
<dbReference type="Pfam" id="PF01420">
    <property type="entry name" value="Methylase_S"/>
    <property type="match status" value="2"/>
</dbReference>
<dbReference type="Gene3D" id="1.10.287.1120">
    <property type="entry name" value="Bipartite methylase S protein"/>
    <property type="match status" value="1"/>
</dbReference>
<evidence type="ECO:0000313" key="6">
    <source>
        <dbReference type="Proteomes" id="UP000324143"/>
    </source>
</evidence>
<evidence type="ECO:0000256" key="3">
    <source>
        <dbReference type="ARBA" id="ARBA00023125"/>
    </source>
</evidence>
<comment type="caution">
    <text evidence="5">The sequence shown here is derived from an EMBL/GenBank/DDBJ whole genome shotgun (WGS) entry which is preliminary data.</text>
</comment>
<evidence type="ECO:0000256" key="2">
    <source>
        <dbReference type="ARBA" id="ARBA00022747"/>
    </source>
</evidence>
<name>A0A5D0MCM0_9BACT</name>
<reference evidence="5" key="1">
    <citation type="submission" date="2019-08" db="EMBL/GenBank/DDBJ databases">
        <title>Genomic characterization of a novel candidate phylum (ARYD3) from a high temperature, high salinity tertiary oil reservoir in north central Oklahoma, USA.</title>
        <authorList>
            <person name="Youssef N.H."/>
            <person name="Yadav A."/>
            <person name="Elshahed M.S."/>
        </authorList>
    </citation>
    <scope>NUCLEOTIDE SEQUENCE [LARGE SCALE GENOMIC DNA]</scope>
    <source>
        <strain evidence="5">ARYD3</strain>
    </source>
</reference>
<dbReference type="Gene3D" id="3.90.220.20">
    <property type="entry name" value="DNA methylase specificity domains"/>
    <property type="match status" value="2"/>
</dbReference>
<accession>A0A5D0MCM0</accession>
<dbReference type="InterPro" id="IPR000055">
    <property type="entry name" value="Restrct_endonuc_typeI_TRD"/>
</dbReference>
<feature type="domain" description="Type I restriction modification DNA specificity" evidence="4">
    <location>
        <begin position="221"/>
        <end position="400"/>
    </location>
</feature>
<keyword evidence="2" id="KW-0680">Restriction system</keyword>
<evidence type="ECO:0000313" key="5">
    <source>
        <dbReference type="EMBL" id="TYB30736.1"/>
    </source>
</evidence>
<dbReference type="PANTHER" id="PTHR30408:SF12">
    <property type="entry name" value="TYPE I RESTRICTION ENZYME MJAVIII SPECIFICITY SUBUNIT"/>
    <property type="match status" value="1"/>
</dbReference>
<organism evidence="5 6">
    <name type="scientific">Candidatus Mcinerneyibacterium aminivorans</name>
    <dbReference type="NCBI Taxonomy" id="2703815"/>
    <lineage>
        <taxon>Bacteria</taxon>
        <taxon>Candidatus Macinerneyibacteriota</taxon>
        <taxon>Candidatus Mcinerneyibacteria</taxon>
        <taxon>Candidatus Mcinerneyibacteriales</taxon>
        <taxon>Candidatus Mcinerneyibacteriaceae</taxon>
        <taxon>Candidatus Mcinerneyibacterium</taxon>
    </lineage>
</organism>
<keyword evidence="6" id="KW-1185">Reference proteome</keyword>
<protein>
    <recommendedName>
        <fullName evidence="4">Type I restriction modification DNA specificity domain-containing protein</fullName>
    </recommendedName>
</protein>
<keyword evidence="3" id="KW-0238">DNA-binding</keyword>
<dbReference type="InterPro" id="IPR044946">
    <property type="entry name" value="Restrct_endonuc_typeI_TRD_sf"/>
</dbReference>
<dbReference type="EMBL" id="VSIX01000088">
    <property type="protein sequence ID" value="TYB30736.1"/>
    <property type="molecule type" value="Genomic_DNA"/>
</dbReference>
<dbReference type="GO" id="GO:0009307">
    <property type="term" value="P:DNA restriction-modification system"/>
    <property type="evidence" value="ECO:0007669"/>
    <property type="project" value="UniProtKB-KW"/>
</dbReference>
<dbReference type="SUPFAM" id="SSF116734">
    <property type="entry name" value="DNA methylase specificity domain"/>
    <property type="match status" value="2"/>
</dbReference>
<dbReference type="Proteomes" id="UP000324143">
    <property type="component" value="Unassembled WGS sequence"/>
</dbReference>
<dbReference type="AlphaFoldDB" id="A0A5D0MCM0"/>
<proteinExistence type="inferred from homology"/>
<dbReference type="CDD" id="cd17273">
    <property type="entry name" value="RMtype1_S_EcoJA69PI-TRD1-CR1_like"/>
    <property type="match status" value="1"/>
</dbReference>
<comment type="similarity">
    <text evidence="1">Belongs to the type-I restriction system S methylase family.</text>
</comment>
<evidence type="ECO:0000259" key="4">
    <source>
        <dbReference type="Pfam" id="PF01420"/>
    </source>
</evidence>
<dbReference type="PANTHER" id="PTHR30408">
    <property type="entry name" value="TYPE-1 RESTRICTION ENZYME ECOKI SPECIFICITY PROTEIN"/>
    <property type="match status" value="1"/>
</dbReference>
<feature type="domain" description="Type I restriction modification DNA specificity" evidence="4">
    <location>
        <begin position="20"/>
        <end position="180"/>
    </location>
</feature>
<dbReference type="InterPro" id="IPR052021">
    <property type="entry name" value="Type-I_RS_S_subunit"/>
</dbReference>
<sequence>MSENEYKKIQLGPKEIKIPKVWQYENITNYVKFKKGSEPGRKNYCDINKGIPFYRVGDLSNKNNDYLVHTKLKNIPRSKKGDILISLDGSLGIVRKDIEGAYSSGIRKVKIRNNKINYKFVYYLLKSKFVQTILNIYSIGTTIKHGSKSIKYMKIPVPPKNEQKKIADILGSVDRAIEKTDEVIEKTEKLKKGLMQKLLTKGIGHDEFKEVRIGPKTYEIPEEWEILSLKKVSKIKGGGTPQRSVKEYWEGKIPWLTLSNISTKNKNFISKTDEYITEKALNESSAKLLPSGTIMISSRATIGEGVINRVPMTTNQGFVNIICDKSKFYNLYGLYLLRSFKNYLISLAGGSTFLEISKKSFRNIDVFIPKIKEQKLIANILLNIDNKIKKEKKYKEKLERLKKGLMQKLLTGKIRVKTANSE</sequence>
<gene>
    <name evidence="5" type="ORF">FXF47_07755</name>
</gene>
<dbReference type="GO" id="GO:0003677">
    <property type="term" value="F:DNA binding"/>
    <property type="evidence" value="ECO:0007669"/>
    <property type="project" value="UniProtKB-KW"/>
</dbReference>